<evidence type="ECO:0000256" key="1">
    <source>
        <dbReference type="ARBA" id="ARBA00004752"/>
    </source>
</evidence>
<dbReference type="Pfam" id="PF20142">
    <property type="entry name" value="Scaffold"/>
    <property type="match status" value="1"/>
</dbReference>
<feature type="chain" id="PRO_5047331067" evidence="9">
    <location>
        <begin position="29"/>
        <end position="627"/>
    </location>
</feature>
<dbReference type="PROSITE" id="PS52029">
    <property type="entry name" value="LD_TPASE"/>
    <property type="match status" value="1"/>
</dbReference>
<dbReference type="InterPro" id="IPR002477">
    <property type="entry name" value="Peptidoglycan-bd-like"/>
</dbReference>
<dbReference type="Pfam" id="PF01471">
    <property type="entry name" value="PG_binding_1"/>
    <property type="match status" value="1"/>
</dbReference>
<evidence type="ECO:0000256" key="9">
    <source>
        <dbReference type="SAM" id="SignalP"/>
    </source>
</evidence>
<evidence type="ECO:0000256" key="4">
    <source>
        <dbReference type="ARBA" id="ARBA00022960"/>
    </source>
</evidence>
<dbReference type="SUPFAM" id="SSF53955">
    <property type="entry name" value="Lysozyme-like"/>
    <property type="match status" value="1"/>
</dbReference>
<evidence type="ECO:0000259" key="10">
    <source>
        <dbReference type="PROSITE" id="PS52029"/>
    </source>
</evidence>
<gene>
    <name evidence="11" type="ORF">KVG22_02745</name>
</gene>
<dbReference type="InterPro" id="IPR036366">
    <property type="entry name" value="PGBDSf"/>
</dbReference>
<dbReference type="SUPFAM" id="SSF141523">
    <property type="entry name" value="L,D-transpeptidase catalytic domain-like"/>
    <property type="match status" value="1"/>
</dbReference>
<comment type="similarity">
    <text evidence="2">Belongs to the YkuD family.</text>
</comment>
<evidence type="ECO:0000256" key="3">
    <source>
        <dbReference type="ARBA" id="ARBA00022679"/>
    </source>
</evidence>
<proteinExistence type="inferred from homology"/>
<evidence type="ECO:0000313" key="12">
    <source>
        <dbReference type="Proteomes" id="UP000777661"/>
    </source>
</evidence>
<evidence type="ECO:0000313" key="11">
    <source>
        <dbReference type="EMBL" id="MBY8915492.1"/>
    </source>
</evidence>
<feature type="active site" description="Nucleophile" evidence="7">
    <location>
        <position position="540"/>
    </location>
</feature>
<dbReference type="PANTHER" id="PTHR41533:SF2">
    <property type="entry name" value="BLR7131 PROTEIN"/>
    <property type="match status" value="1"/>
</dbReference>
<keyword evidence="6 7" id="KW-0961">Cell wall biogenesis/degradation</keyword>
<dbReference type="InterPro" id="IPR038063">
    <property type="entry name" value="Transpep_catalytic_dom"/>
</dbReference>
<reference evidence="11 12" key="1">
    <citation type="submission" date="2021-06" db="EMBL/GenBank/DDBJ databases">
        <title>Nitratireductor porphyridii sp. nov., isolated from a small marine red alga, Porphyridium purpureum in South Korea.</title>
        <authorList>
            <person name="Kim K.H."/>
            <person name="Kristyanto S."/>
            <person name="Jeon C.O."/>
        </authorList>
    </citation>
    <scope>NUCLEOTIDE SEQUENCE [LARGE SCALE GENOMIC DNA]</scope>
    <source>
        <strain evidence="11 12">R6</strain>
    </source>
</reference>
<feature type="signal peptide" evidence="9">
    <location>
        <begin position="1"/>
        <end position="28"/>
    </location>
</feature>
<evidence type="ECO:0000256" key="5">
    <source>
        <dbReference type="ARBA" id="ARBA00022984"/>
    </source>
</evidence>
<organism evidence="11 12">
    <name type="scientific">Nitratireductor rhodophyticola</name>
    <dbReference type="NCBI Taxonomy" id="2854036"/>
    <lineage>
        <taxon>Bacteria</taxon>
        <taxon>Pseudomonadati</taxon>
        <taxon>Pseudomonadota</taxon>
        <taxon>Alphaproteobacteria</taxon>
        <taxon>Hyphomicrobiales</taxon>
        <taxon>Phyllobacteriaceae</taxon>
        <taxon>Nitratireductor</taxon>
    </lineage>
</organism>
<dbReference type="InterPro" id="IPR023346">
    <property type="entry name" value="Lysozyme-like_dom_sf"/>
</dbReference>
<name>A0ABS7R3H7_9HYPH</name>
<keyword evidence="12" id="KW-1185">Reference proteome</keyword>
<dbReference type="Pfam" id="PF03734">
    <property type="entry name" value="YkuD"/>
    <property type="match status" value="1"/>
</dbReference>
<dbReference type="InterPro" id="IPR052905">
    <property type="entry name" value="LD-transpeptidase_YkuD-like"/>
</dbReference>
<feature type="active site" description="Proton donor/acceptor" evidence="7">
    <location>
        <position position="521"/>
    </location>
</feature>
<keyword evidence="9" id="KW-0732">Signal</keyword>
<keyword evidence="3" id="KW-0808">Transferase</keyword>
<dbReference type="EMBL" id="JAHSQO010000001">
    <property type="protein sequence ID" value="MBY8915492.1"/>
    <property type="molecule type" value="Genomic_DNA"/>
</dbReference>
<dbReference type="PANTHER" id="PTHR41533">
    <property type="entry name" value="L,D-TRANSPEPTIDASE HI_1667-RELATED"/>
    <property type="match status" value="1"/>
</dbReference>
<evidence type="ECO:0000256" key="6">
    <source>
        <dbReference type="ARBA" id="ARBA00023316"/>
    </source>
</evidence>
<feature type="domain" description="L,D-TPase catalytic" evidence="10">
    <location>
        <begin position="390"/>
        <end position="566"/>
    </location>
</feature>
<feature type="region of interest" description="Disordered" evidence="8">
    <location>
        <begin position="44"/>
        <end position="70"/>
    </location>
</feature>
<keyword evidence="4 7" id="KW-0133">Cell shape</keyword>
<dbReference type="InterPro" id="IPR005490">
    <property type="entry name" value="LD_TPept_cat_dom"/>
</dbReference>
<comment type="pathway">
    <text evidence="1 7">Cell wall biogenesis; peptidoglycan biosynthesis.</text>
</comment>
<dbReference type="Gene3D" id="2.40.440.10">
    <property type="entry name" value="L,D-transpeptidase catalytic domain-like"/>
    <property type="match status" value="1"/>
</dbReference>
<dbReference type="Gene3D" id="1.10.101.10">
    <property type="entry name" value="PGBD-like superfamily/PGBD"/>
    <property type="match status" value="1"/>
</dbReference>
<dbReference type="RefSeq" id="WP_223003965.1">
    <property type="nucleotide sequence ID" value="NZ_JAHSQO010000001.1"/>
</dbReference>
<keyword evidence="5 7" id="KW-0573">Peptidoglycan synthesis</keyword>
<comment type="caution">
    <text evidence="11">The sequence shown here is derived from an EMBL/GenBank/DDBJ whole genome shotgun (WGS) entry which is preliminary data.</text>
</comment>
<evidence type="ECO:0000256" key="7">
    <source>
        <dbReference type="PROSITE-ProRule" id="PRU01373"/>
    </source>
</evidence>
<dbReference type="InterPro" id="IPR045380">
    <property type="entry name" value="LD_TPept_scaffold_dom"/>
</dbReference>
<dbReference type="Proteomes" id="UP000777661">
    <property type="component" value="Unassembled WGS sequence"/>
</dbReference>
<dbReference type="CDD" id="cd16913">
    <property type="entry name" value="YkuD_like"/>
    <property type="match status" value="1"/>
</dbReference>
<protein>
    <submittedName>
        <fullName evidence="11">L,D-transpeptidase family protein</fullName>
    </submittedName>
</protein>
<sequence length="627" mass="69675">MMLKSMRKSGLSCVAAMLFAGSVGQAHAQSDNLFDMLFGGGNRATSRARSEPPRTVKPAPVKRQPAKAPRISGPSYYSYRPAPLAHVEFSDISVPAADNAFRPALEGVAFREALPMLEGVELYAEKDIAAAIVAFYSKYPDFVWVSGYQVNERAKRVLRVLAEASSHGLSDVDYTVGVPGSDFSYDDIAARQKELIRFEMTLTARALRYARDAHAGRVNPNKLSGYHDFPEKPMDLVQSIGFMANMPEADRYLEGLHPRNDVYRKLRAELEVLRGAAEREIVVDPKTFVRPGGESSELAKLLKIIERDASGAFMEAHGAVLKAHEGSERYSDALVPVIKAAQESHGLKPDGIIGPRTVAAIAGVSKAARIEKVLYALERLRWHPSELGDTRVVINAASFNVDFFENGKPRISMRTVVGRNANQTSFFYDKLETVEFNPYWGVPRSILVNEMLPKLWRDPSYLDRNGYEVVNSQGRQVSSSAVNWGQYGSNVPYSVRQKPGRNNALGELKILFPNRHAIYMHDTPSKSLFQRDTRAFSHGCVRLADPRAMAAAVLDISVDEVSRAIESGDRSRPTRRRIERDIPVYVGYFTAWPQTDGVISYHGDVYGRDARLKTALEKTTDLRSSSI</sequence>
<accession>A0ABS7R3H7</accession>
<evidence type="ECO:0000256" key="2">
    <source>
        <dbReference type="ARBA" id="ARBA00005992"/>
    </source>
</evidence>
<evidence type="ECO:0000256" key="8">
    <source>
        <dbReference type="SAM" id="MobiDB-lite"/>
    </source>
</evidence>